<evidence type="ECO:0000313" key="3">
    <source>
        <dbReference type="EMBL" id="KAF0727124.1"/>
    </source>
</evidence>
<dbReference type="InterPro" id="IPR005123">
    <property type="entry name" value="Oxoglu/Fe-dep_dioxygenase_dom"/>
</dbReference>
<dbReference type="InterPro" id="IPR026992">
    <property type="entry name" value="DIOX_N"/>
</dbReference>
<evidence type="ECO:0000256" key="1">
    <source>
        <dbReference type="RuleBase" id="RU003682"/>
    </source>
</evidence>
<dbReference type="PROSITE" id="PS51471">
    <property type="entry name" value="FE2OG_OXY"/>
    <property type="match status" value="1"/>
</dbReference>
<dbReference type="Proteomes" id="UP000481153">
    <property type="component" value="Unassembled WGS sequence"/>
</dbReference>
<sequence length="344" mass="38680">MLARVRHGSLRVVPRRRAFGSTTTTIPLVDITVLLDPQSSKTARQPALDAMKAAVTTTGFFTIPASVLPHGLLDEVYKRADEFNALPVEIKEKYHVKNVPNARGWTPLHEEPSYEPDVLSHLEGFDIAQELPIEYMEEDKGLGPNVWPEELPHFRRDVMRLYDATSHVSNALFEGFAEMLDLPRPTFRDFNTEYAQAYMRLLTYPANDAPCDDKNMGIAAHTDFECFTIIHQNNAGLQLKSNGEWIDTPVASDRLFILVGDVLERWTNGLLQATPHRVLNTKAKRQSIVRFNGAEGKAWIEPLAAFVTLDNPAKYPGVTQRQHIQNQIDAAVENHRAVKAAMDS</sequence>
<dbReference type="Pfam" id="PF03171">
    <property type="entry name" value="2OG-FeII_Oxy"/>
    <property type="match status" value="1"/>
</dbReference>
<dbReference type="InterPro" id="IPR027443">
    <property type="entry name" value="IPNS-like_sf"/>
</dbReference>
<dbReference type="EMBL" id="VJMJ01000201">
    <property type="protein sequence ID" value="KAF0727124.1"/>
    <property type="molecule type" value="Genomic_DNA"/>
</dbReference>
<dbReference type="PANTHER" id="PTHR47990">
    <property type="entry name" value="2-OXOGLUTARATE (2OG) AND FE(II)-DEPENDENT OXYGENASE SUPERFAMILY PROTEIN-RELATED"/>
    <property type="match status" value="1"/>
</dbReference>
<dbReference type="Gene3D" id="2.60.120.330">
    <property type="entry name" value="B-lactam Antibiotic, Isopenicillin N Synthase, Chain"/>
    <property type="match status" value="1"/>
</dbReference>
<dbReference type="InterPro" id="IPR044861">
    <property type="entry name" value="IPNS-like_FE2OG_OXY"/>
</dbReference>
<name>A0A6G0WIU2_9STRA</name>
<reference evidence="3 4" key="1">
    <citation type="submission" date="2019-07" db="EMBL/GenBank/DDBJ databases">
        <title>Genomics analysis of Aphanomyces spp. identifies a new class of oomycete effector associated with host adaptation.</title>
        <authorList>
            <person name="Gaulin E."/>
        </authorList>
    </citation>
    <scope>NUCLEOTIDE SEQUENCE [LARGE SCALE GENOMIC DNA]</scope>
    <source>
        <strain evidence="3 4">ATCC 201684</strain>
    </source>
</reference>
<dbReference type="GO" id="GO:0016491">
    <property type="term" value="F:oxidoreductase activity"/>
    <property type="evidence" value="ECO:0007669"/>
    <property type="project" value="UniProtKB-KW"/>
</dbReference>
<comment type="similarity">
    <text evidence="1">Belongs to the iron/ascorbate-dependent oxidoreductase family.</text>
</comment>
<dbReference type="Pfam" id="PF14226">
    <property type="entry name" value="DIOX_N"/>
    <property type="match status" value="1"/>
</dbReference>
<dbReference type="AlphaFoldDB" id="A0A6G0WIU2"/>
<feature type="domain" description="Fe2OG dioxygenase" evidence="2">
    <location>
        <begin position="191"/>
        <end position="302"/>
    </location>
</feature>
<evidence type="ECO:0000259" key="2">
    <source>
        <dbReference type="PROSITE" id="PS51471"/>
    </source>
</evidence>
<evidence type="ECO:0000313" key="4">
    <source>
        <dbReference type="Proteomes" id="UP000481153"/>
    </source>
</evidence>
<keyword evidence="1" id="KW-0408">Iron</keyword>
<protein>
    <recommendedName>
        <fullName evidence="2">Fe2OG dioxygenase domain-containing protein</fullName>
    </recommendedName>
</protein>
<proteinExistence type="inferred from homology"/>
<keyword evidence="4" id="KW-1185">Reference proteome</keyword>
<keyword evidence="1" id="KW-0560">Oxidoreductase</keyword>
<comment type="caution">
    <text evidence="3">The sequence shown here is derived from an EMBL/GenBank/DDBJ whole genome shotgun (WGS) entry which is preliminary data.</text>
</comment>
<gene>
    <name evidence="3" type="ORF">Ae201684_014761</name>
</gene>
<dbReference type="GO" id="GO:0046872">
    <property type="term" value="F:metal ion binding"/>
    <property type="evidence" value="ECO:0007669"/>
    <property type="project" value="UniProtKB-KW"/>
</dbReference>
<dbReference type="InterPro" id="IPR050231">
    <property type="entry name" value="Iron_ascorbate_oxido_reductase"/>
</dbReference>
<accession>A0A6G0WIU2</accession>
<keyword evidence="1" id="KW-0479">Metal-binding</keyword>
<organism evidence="3 4">
    <name type="scientific">Aphanomyces euteiches</name>
    <dbReference type="NCBI Taxonomy" id="100861"/>
    <lineage>
        <taxon>Eukaryota</taxon>
        <taxon>Sar</taxon>
        <taxon>Stramenopiles</taxon>
        <taxon>Oomycota</taxon>
        <taxon>Saprolegniomycetes</taxon>
        <taxon>Saprolegniales</taxon>
        <taxon>Verrucalvaceae</taxon>
        <taxon>Aphanomyces</taxon>
    </lineage>
</organism>
<dbReference type="SUPFAM" id="SSF51197">
    <property type="entry name" value="Clavaminate synthase-like"/>
    <property type="match status" value="1"/>
</dbReference>
<dbReference type="VEuPathDB" id="FungiDB:AeMF1_006380"/>